<keyword evidence="3" id="KW-1185">Reference proteome</keyword>
<dbReference type="Proteomes" id="UP000276215">
    <property type="component" value="Unassembled WGS sequence"/>
</dbReference>
<dbReference type="EMBL" id="ML120372">
    <property type="protein sequence ID" value="RPB01556.1"/>
    <property type="molecule type" value="Genomic_DNA"/>
</dbReference>
<accession>A0A3N4JT78</accession>
<proteinExistence type="predicted"/>
<feature type="region of interest" description="Disordered" evidence="1">
    <location>
        <begin position="20"/>
        <end position="59"/>
    </location>
</feature>
<feature type="compositionally biased region" description="Low complexity" evidence="1">
    <location>
        <begin position="23"/>
        <end position="45"/>
    </location>
</feature>
<dbReference type="AlphaFoldDB" id="A0A3N4JT78"/>
<organism evidence="2 3">
    <name type="scientific">Choiromyces venosus 120613-1</name>
    <dbReference type="NCBI Taxonomy" id="1336337"/>
    <lineage>
        <taxon>Eukaryota</taxon>
        <taxon>Fungi</taxon>
        <taxon>Dikarya</taxon>
        <taxon>Ascomycota</taxon>
        <taxon>Pezizomycotina</taxon>
        <taxon>Pezizomycetes</taxon>
        <taxon>Pezizales</taxon>
        <taxon>Tuberaceae</taxon>
        <taxon>Choiromyces</taxon>
    </lineage>
</organism>
<feature type="compositionally biased region" description="Pro residues" evidence="1">
    <location>
        <begin position="46"/>
        <end position="59"/>
    </location>
</feature>
<evidence type="ECO:0000313" key="3">
    <source>
        <dbReference type="Proteomes" id="UP000276215"/>
    </source>
</evidence>
<protein>
    <submittedName>
        <fullName evidence="2">Uncharacterized protein</fullName>
    </submittedName>
</protein>
<evidence type="ECO:0000313" key="2">
    <source>
        <dbReference type="EMBL" id="RPB01556.1"/>
    </source>
</evidence>
<sequence>MSNDAYIDTDIEMEDAFRVEEQTPTTSTNTNTAPTPAADTTTRSHPPAPTSTTPPPTTPGKPAPWICCICQHGHFTTDESPLRQCPTPDCTHTRCTSCLSFWQCCTCGASWEIGGPGRARICWDCGHPRCTRGGHQGGCYVNFALSQRVEKLRVERD</sequence>
<reference evidence="2 3" key="1">
    <citation type="journal article" date="2018" name="Nat. Ecol. Evol.">
        <title>Pezizomycetes genomes reveal the molecular basis of ectomycorrhizal truffle lifestyle.</title>
        <authorList>
            <person name="Murat C."/>
            <person name="Payen T."/>
            <person name="Noel B."/>
            <person name="Kuo A."/>
            <person name="Morin E."/>
            <person name="Chen J."/>
            <person name="Kohler A."/>
            <person name="Krizsan K."/>
            <person name="Balestrini R."/>
            <person name="Da Silva C."/>
            <person name="Montanini B."/>
            <person name="Hainaut M."/>
            <person name="Levati E."/>
            <person name="Barry K.W."/>
            <person name="Belfiori B."/>
            <person name="Cichocki N."/>
            <person name="Clum A."/>
            <person name="Dockter R.B."/>
            <person name="Fauchery L."/>
            <person name="Guy J."/>
            <person name="Iotti M."/>
            <person name="Le Tacon F."/>
            <person name="Lindquist E.A."/>
            <person name="Lipzen A."/>
            <person name="Malagnac F."/>
            <person name="Mello A."/>
            <person name="Molinier V."/>
            <person name="Miyauchi S."/>
            <person name="Poulain J."/>
            <person name="Riccioni C."/>
            <person name="Rubini A."/>
            <person name="Sitrit Y."/>
            <person name="Splivallo R."/>
            <person name="Traeger S."/>
            <person name="Wang M."/>
            <person name="Zifcakova L."/>
            <person name="Wipf D."/>
            <person name="Zambonelli A."/>
            <person name="Paolocci F."/>
            <person name="Nowrousian M."/>
            <person name="Ottonello S."/>
            <person name="Baldrian P."/>
            <person name="Spatafora J.W."/>
            <person name="Henrissat B."/>
            <person name="Nagy L.G."/>
            <person name="Aury J.M."/>
            <person name="Wincker P."/>
            <person name="Grigoriev I.V."/>
            <person name="Bonfante P."/>
            <person name="Martin F.M."/>
        </authorList>
    </citation>
    <scope>NUCLEOTIDE SEQUENCE [LARGE SCALE GENOMIC DNA]</scope>
    <source>
        <strain evidence="2 3">120613-1</strain>
    </source>
</reference>
<name>A0A3N4JT78_9PEZI</name>
<evidence type="ECO:0000256" key="1">
    <source>
        <dbReference type="SAM" id="MobiDB-lite"/>
    </source>
</evidence>
<gene>
    <name evidence="2" type="ORF">L873DRAFT_1803270</name>
</gene>